<comment type="caution">
    <text evidence="2">The sequence shown here is derived from an EMBL/GenBank/DDBJ whole genome shotgun (WGS) entry which is preliminary data.</text>
</comment>
<proteinExistence type="predicted"/>
<dbReference type="Proteomes" id="UP000711996">
    <property type="component" value="Unassembled WGS sequence"/>
</dbReference>
<evidence type="ECO:0000313" key="3">
    <source>
        <dbReference type="Proteomes" id="UP000711996"/>
    </source>
</evidence>
<protein>
    <submittedName>
        <fullName evidence="2">Uncharacterized protein</fullName>
    </submittedName>
</protein>
<keyword evidence="1" id="KW-0732">Signal</keyword>
<evidence type="ECO:0000256" key="1">
    <source>
        <dbReference type="SAM" id="SignalP"/>
    </source>
</evidence>
<feature type="signal peptide" evidence="1">
    <location>
        <begin position="1"/>
        <end position="17"/>
    </location>
</feature>
<gene>
    <name evidence="2" type="ORF">CGCSCA2_v001129</name>
</gene>
<dbReference type="EMBL" id="QPMT01000002">
    <property type="protein sequence ID" value="KAF4865872.1"/>
    <property type="molecule type" value="Genomic_DNA"/>
</dbReference>
<organism evidence="2 3">
    <name type="scientific">Colletotrichum siamense</name>
    <name type="common">Anthracnose fungus</name>
    <dbReference type="NCBI Taxonomy" id="690259"/>
    <lineage>
        <taxon>Eukaryota</taxon>
        <taxon>Fungi</taxon>
        <taxon>Dikarya</taxon>
        <taxon>Ascomycota</taxon>
        <taxon>Pezizomycotina</taxon>
        <taxon>Sordariomycetes</taxon>
        <taxon>Hypocreomycetidae</taxon>
        <taxon>Glomerellales</taxon>
        <taxon>Glomerellaceae</taxon>
        <taxon>Colletotrichum</taxon>
        <taxon>Colletotrichum gloeosporioides species complex</taxon>
    </lineage>
</organism>
<evidence type="ECO:0000313" key="2">
    <source>
        <dbReference type="EMBL" id="KAF4865872.1"/>
    </source>
</evidence>
<sequence>MKFLYFTALIFSGLALAAPNANMEKRQGLCDSCAQACLRAGDKPTYEECTRVPGCEFVCNP</sequence>
<dbReference type="AlphaFoldDB" id="A0A9P5F4I0"/>
<dbReference type="OrthoDB" id="10268451at2759"/>
<accession>A0A9P5F4I0</accession>
<reference evidence="2" key="1">
    <citation type="submission" date="2019-06" db="EMBL/GenBank/DDBJ databases">
        <authorList>
            <person name="Gan P."/>
            <person name="Shirasu K."/>
        </authorList>
    </citation>
    <scope>NUCLEOTIDE SEQUENCE [LARGE SCALE GENOMIC DNA]</scope>
    <source>
        <strain evidence="2">CAD2</strain>
    </source>
</reference>
<keyword evidence="3" id="KW-1185">Reference proteome</keyword>
<name>A0A9P5F4I0_COLSI</name>
<feature type="chain" id="PRO_5040118420" evidence="1">
    <location>
        <begin position="18"/>
        <end position="61"/>
    </location>
</feature>